<dbReference type="AlphaFoldDB" id="A0AAX4J9L6"/>
<proteinExistence type="predicted"/>
<dbReference type="EMBL" id="CP142727">
    <property type="protein sequence ID" value="WUR02655.1"/>
    <property type="molecule type" value="Genomic_DNA"/>
</dbReference>
<gene>
    <name evidence="1" type="ORF">VNE69_02177</name>
</gene>
<dbReference type="GO" id="GO:0007165">
    <property type="term" value="P:signal transduction"/>
    <property type="evidence" value="ECO:0007669"/>
    <property type="project" value="InterPro"/>
</dbReference>
<evidence type="ECO:0000313" key="1">
    <source>
        <dbReference type="EMBL" id="WUR02655.1"/>
    </source>
</evidence>
<dbReference type="InterPro" id="IPR036971">
    <property type="entry name" value="PDEase_catalytic_dom_sf"/>
</dbReference>
<dbReference type="Proteomes" id="UP001334084">
    <property type="component" value="Chromosome 2"/>
</dbReference>
<dbReference type="RefSeq" id="XP_065328800.1">
    <property type="nucleotide sequence ID" value="XM_065472728.1"/>
</dbReference>
<accession>A0AAX4J9L6</accession>
<dbReference type="GO" id="GO:0004114">
    <property type="term" value="F:3',5'-cyclic-nucleotide phosphodiesterase activity"/>
    <property type="evidence" value="ECO:0007669"/>
    <property type="project" value="InterPro"/>
</dbReference>
<organism evidence="1 2">
    <name type="scientific">Vairimorpha necatrix</name>
    <dbReference type="NCBI Taxonomy" id="6039"/>
    <lineage>
        <taxon>Eukaryota</taxon>
        <taxon>Fungi</taxon>
        <taxon>Fungi incertae sedis</taxon>
        <taxon>Microsporidia</taxon>
        <taxon>Nosematidae</taxon>
        <taxon>Vairimorpha</taxon>
    </lineage>
</organism>
<dbReference type="SUPFAM" id="SSF109604">
    <property type="entry name" value="HD-domain/PDEase-like"/>
    <property type="match status" value="1"/>
</dbReference>
<sequence>MTRMKTREEKEQLKVLFLCYNSILDNHEIIQLSYDILSKECDFDQNDLHNFLEAAISSYNDISYHNATHEFNAL</sequence>
<dbReference type="KEGG" id="vnx:VNE69_02177"/>
<dbReference type="GeneID" id="90540467"/>
<keyword evidence="2" id="KW-1185">Reference proteome</keyword>
<evidence type="ECO:0000313" key="2">
    <source>
        <dbReference type="Proteomes" id="UP001334084"/>
    </source>
</evidence>
<name>A0AAX4J9L6_9MICR</name>
<dbReference type="Gene3D" id="1.10.1300.10">
    <property type="entry name" value="3'5'-cyclic nucleotide phosphodiesterase, catalytic domain"/>
    <property type="match status" value="1"/>
</dbReference>
<reference evidence="1" key="1">
    <citation type="journal article" date="2024" name="BMC Genomics">
        <title>Functional annotation of a divergent genome using sequence and structure-based similarity.</title>
        <authorList>
            <person name="Svedberg D."/>
            <person name="Winiger R.R."/>
            <person name="Berg A."/>
            <person name="Sharma H."/>
            <person name="Tellgren-Roth C."/>
            <person name="Debrunner-Vossbrinck B.A."/>
            <person name="Vossbrinck C.R."/>
            <person name="Barandun J."/>
        </authorList>
    </citation>
    <scope>NUCLEOTIDE SEQUENCE</scope>
    <source>
        <strain evidence="1">Illinois isolate</strain>
    </source>
</reference>
<protein>
    <submittedName>
        <fullName evidence="1">Uncharacterized protein</fullName>
    </submittedName>
</protein>